<accession>A0ABW9G2D3</accession>
<comment type="caution">
    <text evidence="1">The sequence shown here is derived from an EMBL/GenBank/DDBJ whole genome shotgun (WGS) entry which is preliminary data.</text>
</comment>
<gene>
    <name evidence="1" type="ORF">ABUE30_01030</name>
</gene>
<evidence type="ECO:0000313" key="2">
    <source>
        <dbReference type="Proteomes" id="UP001629953"/>
    </source>
</evidence>
<keyword evidence="2" id="KW-1185">Reference proteome</keyword>
<dbReference type="Proteomes" id="UP001629953">
    <property type="component" value="Unassembled WGS sequence"/>
</dbReference>
<sequence length="1366" mass="156340">MKAFHKIAHARLTLNFETGKPAEQFERQSHQWVSQQLLPMLERVFDRFNPSDEVITIDKLELNLGNLNTESLLSQLLTAIEAQLTVQLTSLLTSPAIVPNSVHRYASKDYRFEQALMFLQTGQLPWNINSQSHLSQLDLIPAMISHIDQLEHYLAAQPSNEVLLARMIYQLPTEDLARLFTRLSAANQSRLIQRLVASDKQHHPRLKQTIEVYYHQQLTHALTHHDLSLLMPYAWPIIGPYSHVLLAVLQAHHLDPRLPDTLVRQLTPSQRFSLLRLLEPSEYPFLYLLLNTAQLWVHSAATPSAATASKIAATPHLKQQLWRFTLYYLLVERGSRFNKQTYLQGVLYQMAAHQNMAVAALIHMLRQTLQQSAIDSRLREQMQTMLNEIDKTPKQDLIAIPEIETMSSAVRRHWLHHQLVAGEISPDTLDWFLRHDAALLISTLRGLNVNTLSAQRLLSELPFFAKQALLTTIEPDIEQNSTSQETIEAHWRQHFSLQTRATTSEPITIIMALRCADEVTLLAHWPSESTLLSSILRWMGQLAAIRQTWAEGYSDPTLIRLAIHITPAAGQIIQDIIHHPRIWATFETQPVDRHSTRVSYWQFTLGYLILEHESEFNRRSYLTTLTARMAARRNISQTELIRAMLQVASPSSQSILYSLLNEQLRLLSSHSLSTTQPLERSLVNQPNYLAREQIVDALLTADQPIWQQLYHNMLHQDPLWLRTQIVTLGELDNYQRLWAEQFPDSTLLKLVIVIDSSAHPTVASVIHHHHYFAVITSHPIALKQSIWQLTFAYLLSDRGSEFNRHSYLKSLVQQLAARHNVSARQLIDAMLQTSTSPPDWLIELTIVYSETSLSSSPDMLAWLKAPMAHWVIPLELSATHRRAVVEQFTQAAAYWPLQQLSVTNQQRLIKLLVPKIADQLITWLHTLSILLEQLPLPANWFYQRALAADPPRSIHAWLLAILSELHRQLPSQSEAQRIALLQSVIEHHVPISAQTDWLKPLKNPLQALQQWLQTDAPLPNIEQRRYILLNHGHSLWPWLSIQLQSPPMLRRWITALSDQEHRQLFATHYPQLLAYIDWLAQTLTQQLADTGNARSILWHTLYHQLLLLGGQEGMYHLIRRIQAALFAHPYISAHAPLKQSLLTTQRADSRYQWLTLENIKATAPPKPPDIEASIIGPLQEAITQRPCPILSQTDDTPADGEPISIDNAGMVLAAPYLANLFQRLGLTDGKQFASPQTQEQALFCLQQVVYGQHEAPEYRMMLNKVLCGMPLTMPIPADHLLPDGAELVIDGMLNAMRAHWQALGSTSIDGLRSTFLQRSGTLIRQTEHWQLNIAPGTFDMLLDQLPWSYQTIKYPWMDKPMFVSWR</sequence>
<organism evidence="1 2">
    <name type="scientific">Celerinatantimonas yamalensis</name>
    <dbReference type="NCBI Taxonomy" id="559956"/>
    <lineage>
        <taxon>Bacteria</taxon>
        <taxon>Pseudomonadati</taxon>
        <taxon>Pseudomonadota</taxon>
        <taxon>Gammaproteobacteria</taxon>
        <taxon>Celerinatantimonadaceae</taxon>
        <taxon>Celerinatantimonas</taxon>
    </lineage>
</organism>
<protein>
    <submittedName>
        <fullName evidence="1">Contractile injection system tape measure protein</fullName>
    </submittedName>
</protein>
<proteinExistence type="predicted"/>
<dbReference type="InterPro" id="IPR045538">
    <property type="entry name" value="CIS_TMP"/>
</dbReference>
<evidence type="ECO:0000313" key="1">
    <source>
        <dbReference type="EMBL" id="MFM2483667.1"/>
    </source>
</evidence>
<name>A0ABW9G2D3_9GAMM</name>
<dbReference type="EMBL" id="JBEQCT010000001">
    <property type="protein sequence ID" value="MFM2483667.1"/>
    <property type="molecule type" value="Genomic_DNA"/>
</dbReference>
<reference evidence="1 2" key="1">
    <citation type="journal article" date="2013" name="Int. J. Syst. Evol. Microbiol.">
        <title>Celerinatantimonas yamalensis sp. nov., a cold-adapted diazotrophic bacterium from a cold permafrost brine.</title>
        <authorList>
            <person name="Shcherbakova V."/>
            <person name="Chuvilskaya N."/>
            <person name="Rivkina E."/>
            <person name="Demidov N."/>
            <person name="Uchaeva V."/>
            <person name="Suetin S."/>
            <person name="Suzina N."/>
            <person name="Gilichinsky D."/>
        </authorList>
    </citation>
    <scope>NUCLEOTIDE SEQUENCE [LARGE SCALE GENOMIC DNA]</scope>
    <source>
        <strain evidence="1 2">C7</strain>
    </source>
</reference>
<dbReference type="RefSeq" id="WP_408621828.1">
    <property type="nucleotide sequence ID" value="NZ_JBEQCT010000001.1"/>
</dbReference>
<dbReference type="Pfam" id="PF19268">
    <property type="entry name" value="CIS_TMP"/>
    <property type="match status" value="2"/>
</dbReference>